<accession>A0A7V3ZVJ6</accession>
<organism evidence="7">
    <name type="scientific">candidate division WOR-3 bacterium</name>
    <dbReference type="NCBI Taxonomy" id="2052148"/>
    <lineage>
        <taxon>Bacteria</taxon>
        <taxon>Bacteria division WOR-3</taxon>
    </lineage>
</organism>
<feature type="binding site" evidence="6">
    <location>
        <position position="41"/>
    </location>
    <ligand>
        <name>Fe cation</name>
        <dbReference type="ChEBI" id="CHEBI:24875"/>
        <label>2</label>
    </ligand>
</feature>
<dbReference type="FunFam" id="3.60.21.10:FF:000016">
    <property type="entry name" value="Putative metallophosphoesterase"/>
    <property type="match status" value="1"/>
</dbReference>
<keyword evidence="2" id="KW-0378">Hydrolase</keyword>
<dbReference type="PANTHER" id="PTHR36303">
    <property type="entry name" value="2',3'-CYCLIC-NUCLEOTIDE 2'-PHOSPHODIESTERASE"/>
    <property type="match status" value="1"/>
</dbReference>
<sequence length="267" mass="29760">MNYKILFLGDVCGESGRKALVKGVKFLKERYKPDVIIVNGENAAGGFGITPQIVEDFLSLGIDCITLGDHAFDRKEIINYLEKENRIIRPLNYPPEAPGKGICILEKNNQLVIIINLIGRVFMKPLDCPFRRIDEELIKINNKKIIIVDFHAEATAEKKAMGYFLDGKVSAVLGTHTHIPTADEQILPKGTAYITDVGMCGAHDSILGMEIEDSLKRLLYGINYRLIPANTNLKVEGVIVEIDSATYKAKRIERICEKNLELNSVSS</sequence>
<feature type="binding site" evidence="6">
    <location>
        <position position="151"/>
    </location>
    <ligand>
        <name>Fe cation</name>
        <dbReference type="ChEBI" id="CHEBI:24875"/>
        <label>2</label>
    </ligand>
</feature>
<gene>
    <name evidence="7" type="ORF">ENU74_04410</name>
</gene>
<dbReference type="AlphaFoldDB" id="A0A7V3ZVJ6"/>
<evidence type="ECO:0000256" key="4">
    <source>
        <dbReference type="ARBA" id="ARBA00061401"/>
    </source>
</evidence>
<comment type="caution">
    <text evidence="7">The sequence shown here is derived from an EMBL/GenBank/DDBJ whole genome shotgun (WGS) entry which is preliminary data.</text>
</comment>
<protein>
    <submittedName>
        <fullName evidence="7">TIGR00282 family metallophosphoesterase</fullName>
    </submittedName>
</protein>
<dbReference type="InterPro" id="IPR029052">
    <property type="entry name" value="Metallo-depent_PP-like"/>
</dbReference>
<dbReference type="GO" id="GO:0046872">
    <property type="term" value="F:metal ion binding"/>
    <property type="evidence" value="ECO:0007669"/>
    <property type="project" value="UniProtKB-KW"/>
</dbReference>
<dbReference type="Pfam" id="PF13277">
    <property type="entry name" value="YmdB"/>
    <property type="match status" value="1"/>
</dbReference>
<reference evidence="7" key="1">
    <citation type="journal article" date="2020" name="mSystems">
        <title>Genome- and Community-Level Interaction Insights into Carbon Utilization and Element Cycling Functions of Hydrothermarchaeota in Hydrothermal Sediment.</title>
        <authorList>
            <person name="Zhou Z."/>
            <person name="Liu Y."/>
            <person name="Xu W."/>
            <person name="Pan J."/>
            <person name="Luo Z.H."/>
            <person name="Li M."/>
        </authorList>
    </citation>
    <scope>NUCLEOTIDE SEQUENCE [LARGE SCALE GENOMIC DNA]</scope>
    <source>
        <strain evidence="7">SpSt-697</strain>
    </source>
</reference>
<feature type="binding site" evidence="6">
    <location>
        <position position="69"/>
    </location>
    <ligand>
        <name>Fe cation</name>
        <dbReference type="ChEBI" id="CHEBI:24875"/>
        <label>2</label>
    </ligand>
</feature>
<feature type="binding site" evidence="6">
    <location>
        <position position="178"/>
    </location>
    <ligand>
        <name>Fe cation</name>
        <dbReference type="ChEBI" id="CHEBI:24875"/>
        <label>1</label>
    </ligand>
</feature>
<feature type="binding site" evidence="6">
    <location>
        <position position="42"/>
    </location>
    <ligand>
        <name>Fe cation</name>
        <dbReference type="ChEBI" id="CHEBI:24875"/>
        <label>1</label>
    </ligand>
</feature>
<keyword evidence="3" id="KW-0408">Iron</keyword>
<evidence type="ECO:0000256" key="2">
    <source>
        <dbReference type="ARBA" id="ARBA00022801"/>
    </source>
</evidence>
<feature type="binding site" evidence="6">
    <location>
        <position position="176"/>
    </location>
    <ligand>
        <name>Fe cation</name>
        <dbReference type="ChEBI" id="CHEBI:24875"/>
        <label>2</label>
    </ligand>
</feature>
<comment type="similarity">
    <text evidence="4">Belongs to the YmdB-like family.</text>
</comment>
<dbReference type="PANTHER" id="PTHR36303:SF1">
    <property type="entry name" value="2',3'-CYCLIC-NUCLEOTIDE 2'-PHOSPHODIESTERASE"/>
    <property type="match status" value="1"/>
</dbReference>
<name>A0A7V3ZVJ6_UNCW3</name>
<dbReference type="SUPFAM" id="SSF56300">
    <property type="entry name" value="Metallo-dependent phosphatases"/>
    <property type="match status" value="1"/>
</dbReference>
<dbReference type="PIRSF" id="PIRSF004789">
    <property type="entry name" value="DR1281"/>
    <property type="match status" value="1"/>
</dbReference>
<dbReference type="InterPro" id="IPR005235">
    <property type="entry name" value="YmdB-like"/>
</dbReference>
<evidence type="ECO:0000256" key="5">
    <source>
        <dbReference type="PIRSR" id="PIRSR004789-50"/>
    </source>
</evidence>
<dbReference type="GO" id="GO:0004113">
    <property type="term" value="F:2',3'-cyclic-nucleotide 3'-phosphodiesterase activity"/>
    <property type="evidence" value="ECO:0007669"/>
    <property type="project" value="TreeGrafter"/>
</dbReference>
<evidence type="ECO:0000256" key="1">
    <source>
        <dbReference type="ARBA" id="ARBA00022723"/>
    </source>
</evidence>
<dbReference type="Gene3D" id="3.60.21.10">
    <property type="match status" value="1"/>
</dbReference>
<feature type="binding site" evidence="6">
    <location>
        <position position="10"/>
    </location>
    <ligand>
        <name>Fe cation</name>
        <dbReference type="ChEBI" id="CHEBI:24875"/>
        <label>1</label>
    </ligand>
</feature>
<feature type="active site" description="Proton donor" evidence="5">
    <location>
        <position position="70"/>
    </location>
</feature>
<feature type="binding site" evidence="6">
    <location>
        <position position="41"/>
    </location>
    <ligand>
        <name>Fe cation</name>
        <dbReference type="ChEBI" id="CHEBI:24875"/>
        <label>1</label>
    </ligand>
</feature>
<keyword evidence="1 6" id="KW-0479">Metal-binding</keyword>
<dbReference type="NCBIfam" id="TIGR00282">
    <property type="entry name" value="TIGR00282 family metallophosphoesterase"/>
    <property type="match status" value="1"/>
</dbReference>
<evidence type="ECO:0000256" key="6">
    <source>
        <dbReference type="PIRSR" id="PIRSR004789-51"/>
    </source>
</evidence>
<dbReference type="EMBL" id="DTDR01000114">
    <property type="protein sequence ID" value="HGK63816.1"/>
    <property type="molecule type" value="Genomic_DNA"/>
</dbReference>
<proteinExistence type="inferred from homology"/>
<evidence type="ECO:0000313" key="7">
    <source>
        <dbReference type="EMBL" id="HGK63816.1"/>
    </source>
</evidence>
<dbReference type="CDD" id="cd07382">
    <property type="entry name" value="MPP_DR1281"/>
    <property type="match status" value="1"/>
</dbReference>
<evidence type="ECO:0000256" key="3">
    <source>
        <dbReference type="ARBA" id="ARBA00023004"/>
    </source>
</evidence>